<dbReference type="Proteomes" id="UP000237000">
    <property type="component" value="Unassembled WGS sequence"/>
</dbReference>
<name>A0A2P5EBC7_TREOI</name>
<reference evidence="3" key="1">
    <citation type="submission" date="2016-06" db="EMBL/GenBank/DDBJ databases">
        <title>Parallel loss of symbiosis genes in relatives of nitrogen-fixing non-legume Parasponia.</title>
        <authorList>
            <person name="Van Velzen R."/>
            <person name="Holmer R."/>
            <person name="Bu F."/>
            <person name="Rutten L."/>
            <person name="Van Zeijl A."/>
            <person name="Liu W."/>
            <person name="Santuari L."/>
            <person name="Cao Q."/>
            <person name="Sharma T."/>
            <person name="Shen D."/>
            <person name="Roswanjaya Y."/>
            <person name="Wardhani T."/>
            <person name="Kalhor M.S."/>
            <person name="Jansen J."/>
            <person name="Van den Hoogen J."/>
            <person name="Gungor B."/>
            <person name="Hartog M."/>
            <person name="Hontelez J."/>
            <person name="Verver J."/>
            <person name="Yang W.-C."/>
            <person name="Schijlen E."/>
            <person name="Repin R."/>
            <person name="Schilthuizen M."/>
            <person name="Schranz E."/>
            <person name="Heidstra R."/>
            <person name="Miyata K."/>
            <person name="Fedorova E."/>
            <person name="Kohlen W."/>
            <person name="Bisseling T."/>
            <person name="Smit S."/>
            <person name="Geurts R."/>
        </authorList>
    </citation>
    <scope>NUCLEOTIDE SEQUENCE [LARGE SCALE GENOMIC DNA]</scope>
    <source>
        <strain evidence="3">cv. RG33-2</strain>
    </source>
</reference>
<dbReference type="InParanoid" id="A0A2P5EBC7"/>
<accession>A0A2P5EBC7</accession>
<evidence type="ECO:0000313" key="2">
    <source>
        <dbReference type="EMBL" id="PON82842.1"/>
    </source>
</evidence>
<feature type="region of interest" description="Disordered" evidence="1">
    <location>
        <begin position="25"/>
        <end position="44"/>
    </location>
</feature>
<dbReference type="AlphaFoldDB" id="A0A2P5EBC7"/>
<evidence type="ECO:0000313" key="3">
    <source>
        <dbReference type="Proteomes" id="UP000237000"/>
    </source>
</evidence>
<feature type="compositionally biased region" description="Polar residues" evidence="1">
    <location>
        <begin position="25"/>
        <end position="38"/>
    </location>
</feature>
<dbReference type="OrthoDB" id="10443177at2759"/>
<organism evidence="2 3">
    <name type="scientific">Trema orientale</name>
    <name type="common">Charcoal tree</name>
    <name type="synonym">Celtis orientalis</name>
    <dbReference type="NCBI Taxonomy" id="63057"/>
    <lineage>
        <taxon>Eukaryota</taxon>
        <taxon>Viridiplantae</taxon>
        <taxon>Streptophyta</taxon>
        <taxon>Embryophyta</taxon>
        <taxon>Tracheophyta</taxon>
        <taxon>Spermatophyta</taxon>
        <taxon>Magnoliopsida</taxon>
        <taxon>eudicotyledons</taxon>
        <taxon>Gunneridae</taxon>
        <taxon>Pentapetalae</taxon>
        <taxon>rosids</taxon>
        <taxon>fabids</taxon>
        <taxon>Rosales</taxon>
        <taxon>Cannabaceae</taxon>
        <taxon>Trema</taxon>
    </lineage>
</organism>
<dbReference type="EMBL" id="JXTC01000188">
    <property type="protein sequence ID" value="PON82842.1"/>
    <property type="molecule type" value="Genomic_DNA"/>
</dbReference>
<sequence length="44" mass="4986">MKVVIAQLQDHRTWIDDFNCSNKRQQTSDNVSSYSTAHCSGGKE</sequence>
<evidence type="ECO:0000256" key="1">
    <source>
        <dbReference type="SAM" id="MobiDB-lite"/>
    </source>
</evidence>
<keyword evidence="3" id="KW-1185">Reference proteome</keyword>
<proteinExistence type="predicted"/>
<gene>
    <name evidence="2" type="ORF">TorRG33x02_214160</name>
</gene>
<comment type="caution">
    <text evidence="2">The sequence shown here is derived from an EMBL/GenBank/DDBJ whole genome shotgun (WGS) entry which is preliminary data.</text>
</comment>
<protein>
    <submittedName>
        <fullName evidence="2">Uncharacterized protein</fullName>
    </submittedName>
</protein>